<evidence type="ECO:0000256" key="1">
    <source>
        <dbReference type="ARBA" id="ARBA00022676"/>
    </source>
</evidence>
<dbReference type="PIRSF" id="PIRSF015557">
    <property type="entry name" value="UCP015557"/>
    <property type="match status" value="1"/>
</dbReference>
<organism evidence="8 9">
    <name type="scientific">Cellvibrio polysaccharolyticus</name>
    <dbReference type="NCBI Taxonomy" id="2082724"/>
    <lineage>
        <taxon>Bacteria</taxon>
        <taxon>Pseudomonadati</taxon>
        <taxon>Pseudomonadota</taxon>
        <taxon>Gammaproteobacteria</taxon>
        <taxon>Cellvibrionales</taxon>
        <taxon>Cellvibrionaceae</taxon>
        <taxon>Cellvibrio</taxon>
    </lineage>
</organism>
<comment type="caution">
    <text evidence="8">The sequence shown here is derived from an EMBL/GenBank/DDBJ whole genome shotgun (WGS) entry which is preliminary data.</text>
</comment>
<reference evidence="8" key="1">
    <citation type="submission" date="2018-07" db="EMBL/GenBank/DDBJ databases">
        <title>Genome assembly of strain Ka43.</title>
        <authorList>
            <person name="Kukolya J."/>
            <person name="Nagy I."/>
            <person name="Horvath B."/>
            <person name="Toth A."/>
        </authorList>
    </citation>
    <scope>NUCLEOTIDE SEQUENCE</scope>
    <source>
        <strain evidence="8">KB43</strain>
    </source>
</reference>
<evidence type="ECO:0000313" key="8">
    <source>
        <dbReference type="EMBL" id="MBE8717279.1"/>
    </source>
</evidence>
<keyword evidence="9" id="KW-1185">Reference proteome</keyword>
<dbReference type="GO" id="GO:0003746">
    <property type="term" value="F:translation elongation factor activity"/>
    <property type="evidence" value="ECO:0007669"/>
    <property type="project" value="UniProtKB-KW"/>
</dbReference>
<sequence>MSSLTRRRWDIFCQVIDNYGDIGVCWRLARQLACEYGREIRLFVDDLAAFERICPSARLAEMPFFESVEIRPWPESYTGIEPAEVVIEAFACELPEGYRQAMRGQTTAPVWINLEYLSAEDWVDDCHLLASIAPDSGMKKTFFFPGFNAKTGGLIRESNLGDRKAVFHPQKTAFLHAIGLPQHASENLLISLFCYENPALASLLGAWQQAGQAITVIVPEGKALLALQPLLEQPLTIGNPIVLGSLTLLAIPFLSQTDYDHLLWCCDINFVRGEDSLVRGIWAEKPLVWHIYPQQEEAHLVKLDAFMTRQLIHADAAFGAALRELWQQWNIGGDCGASWANCLEKREQWMDTVRKHATELNSLGNVAAKLVQFCEKTI</sequence>
<protein>
    <recommendedName>
        <fullName evidence="5">Protein-arginine rhamnosyltransferase</fullName>
    </recommendedName>
    <alternativeName>
        <fullName evidence="6">EF-P arginine rhamnosyltransferase</fullName>
    </alternativeName>
</protein>
<keyword evidence="2" id="KW-0808">Transferase</keyword>
<keyword evidence="8" id="KW-0648">Protein biosynthesis</keyword>
<dbReference type="EMBL" id="PRDL01000001">
    <property type="protein sequence ID" value="MBE8717279.1"/>
    <property type="molecule type" value="Genomic_DNA"/>
</dbReference>
<comment type="catalytic activity">
    <reaction evidence="7">
        <text>dTDP-beta-L-rhamnose + L-arginyl-[protein] = N(omega)-(alpha-L-rhamnosyl)-L-arginyl-[protein] + dTDP + H(+)</text>
        <dbReference type="Rhea" id="RHEA:66692"/>
        <dbReference type="Rhea" id="RHEA-COMP:10532"/>
        <dbReference type="Rhea" id="RHEA-COMP:17096"/>
        <dbReference type="ChEBI" id="CHEBI:15378"/>
        <dbReference type="ChEBI" id="CHEBI:29965"/>
        <dbReference type="ChEBI" id="CHEBI:57510"/>
        <dbReference type="ChEBI" id="CHEBI:58369"/>
        <dbReference type="ChEBI" id="CHEBI:167445"/>
    </reaction>
    <physiologicalReaction direction="left-to-right" evidence="7">
        <dbReference type="Rhea" id="RHEA:66693"/>
    </physiologicalReaction>
</comment>
<accession>A0A928V663</accession>
<evidence type="ECO:0000256" key="4">
    <source>
        <dbReference type="ARBA" id="ARBA00024346"/>
    </source>
</evidence>
<dbReference type="Proteomes" id="UP000652567">
    <property type="component" value="Unassembled WGS sequence"/>
</dbReference>
<dbReference type="NCBIfam" id="TIGR03837">
    <property type="entry name" value="efp_Arg_rhamno"/>
    <property type="match status" value="1"/>
</dbReference>
<proteinExistence type="inferred from homology"/>
<comment type="function">
    <text evidence="3">Protein-arginine rhamnosyltransferase that catalyzes the transfer of a single rhamnose to elongation factor P (EF-P) on 'Lys-32', a modification required for EF-P-dependent rescue of polyproline stalled ribosomes.</text>
</comment>
<comment type="similarity">
    <text evidence="4">Belongs to the glycosyltransferase 104 family.</text>
</comment>
<evidence type="ECO:0000256" key="2">
    <source>
        <dbReference type="ARBA" id="ARBA00022679"/>
    </source>
</evidence>
<dbReference type="AlphaFoldDB" id="A0A928V663"/>
<evidence type="ECO:0000256" key="7">
    <source>
        <dbReference type="ARBA" id="ARBA00048472"/>
    </source>
</evidence>
<evidence type="ECO:0000256" key="5">
    <source>
        <dbReference type="ARBA" id="ARBA00024416"/>
    </source>
</evidence>
<name>A0A928V663_9GAMM</name>
<dbReference type="Pfam" id="PF10093">
    <property type="entry name" value="EarP"/>
    <property type="match status" value="1"/>
</dbReference>
<keyword evidence="8" id="KW-0251">Elongation factor</keyword>
<keyword evidence="1" id="KW-0328">Glycosyltransferase</keyword>
<dbReference type="InterPro" id="IPR016633">
    <property type="entry name" value="EarP"/>
</dbReference>
<dbReference type="GO" id="GO:0106361">
    <property type="term" value="F:protein-arginine rhamnosyltransferase activity"/>
    <property type="evidence" value="ECO:0007669"/>
    <property type="project" value="InterPro"/>
</dbReference>
<evidence type="ECO:0000313" key="9">
    <source>
        <dbReference type="Proteomes" id="UP000652567"/>
    </source>
</evidence>
<evidence type="ECO:0000256" key="6">
    <source>
        <dbReference type="ARBA" id="ARBA00030025"/>
    </source>
</evidence>
<gene>
    <name evidence="8" type="primary">earP</name>
    <name evidence="8" type="ORF">C4F51_08775</name>
</gene>
<dbReference type="RefSeq" id="WP_193909011.1">
    <property type="nucleotide sequence ID" value="NZ_PRDL01000001.1"/>
</dbReference>
<evidence type="ECO:0000256" key="3">
    <source>
        <dbReference type="ARBA" id="ARBA00024303"/>
    </source>
</evidence>